<evidence type="ECO:0000313" key="1">
    <source>
        <dbReference type="EMBL" id="OAY41187.1"/>
    </source>
</evidence>
<dbReference type="AlphaFoldDB" id="A0A2C9VB55"/>
<protein>
    <submittedName>
        <fullName evidence="1">Uncharacterized protein</fullName>
    </submittedName>
</protein>
<proteinExistence type="predicted"/>
<name>A0A2C9VB55_MANES</name>
<organism evidence="1">
    <name type="scientific">Manihot esculenta</name>
    <name type="common">Cassava</name>
    <name type="synonym">Jatropha manihot</name>
    <dbReference type="NCBI Taxonomy" id="3983"/>
    <lineage>
        <taxon>Eukaryota</taxon>
        <taxon>Viridiplantae</taxon>
        <taxon>Streptophyta</taxon>
        <taxon>Embryophyta</taxon>
        <taxon>Tracheophyta</taxon>
        <taxon>Spermatophyta</taxon>
        <taxon>Magnoliopsida</taxon>
        <taxon>eudicotyledons</taxon>
        <taxon>Gunneridae</taxon>
        <taxon>Pentapetalae</taxon>
        <taxon>rosids</taxon>
        <taxon>fabids</taxon>
        <taxon>Malpighiales</taxon>
        <taxon>Euphorbiaceae</taxon>
        <taxon>Crotonoideae</taxon>
        <taxon>Manihoteae</taxon>
        <taxon>Manihot</taxon>
    </lineage>
</organism>
<dbReference type="EMBL" id="CM004395">
    <property type="protein sequence ID" value="OAY41187.1"/>
    <property type="molecule type" value="Genomic_DNA"/>
</dbReference>
<accession>A0A2C9VB55</accession>
<reference evidence="1" key="1">
    <citation type="submission" date="2016-02" db="EMBL/GenBank/DDBJ databases">
        <title>WGS assembly of Manihot esculenta.</title>
        <authorList>
            <person name="Bredeson J.V."/>
            <person name="Prochnik S.E."/>
            <person name="Lyons J.B."/>
            <person name="Schmutz J."/>
            <person name="Grimwood J."/>
            <person name="Vrebalov J."/>
            <person name="Bart R.S."/>
            <person name="Amuge T."/>
            <person name="Ferguson M.E."/>
            <person name="Green R."/>
            <person name="Putnam N."/>
            <person name="Stites J."/>
            <person name="Rounsley S."/>
            <person name="Rokhsar D.S."/>
        </authorList>
    </citation>
    <scope>NUCLEOTIDE SEQUENCE [LARGE SCALE GENOMIC DNA]</scope>
    <source>
        <tissue evidence="1">Leaf</tissue>
    </source>
</reference>
<gene>
    <name evidence="1" type="ORF">MANES_09G080800</name>
</gene>
<sequence length="39" mass="4687">MHFTINSYCFIENSIRWHATIHDYAFIRILILVSSMTEL</sequence>